<dbReference type="RefSeq" id="WP_187713390.1">
    <property type="nucleotide sequence ID" value="NZ_CP060820.1"/>
</dbReference>
<protein>
    <submittedName>
        <fullName evidence="2">Uncharacterized protein</fullName>
    </submittedName>
</protein>
<accession>A0A7H0G0Y9</accession>
<dbReference type="KEGG" id="lsx:H8B22_07115"/>
<evidence type="ECO:0000313" key="2">
    <source>
        <dbReference type="EMBL" id="QNP41955.1"/>
    </source>
</evidence>
<dbReference type="EMBL" id="CP060820">
    <property type="protein sequence ID" value="QNP41955.1"/>
    <property type="molecule type" value="Genomic_DNA"/>
</dbReference>
<sequence length="59" mass="6293">MNIWTGLLFLEGAVADVPLARELARDEVRAATVDAASTAARQDRPTATPLYPCPSQGTH</sequence>
<keyword evidence="3" id="KW-1185">Reference proteome</keyword>
<feature type="region of interest" description="Disordered" evidence="1">
    <location>
        <begin position="34"/>
        <end position="59"/>
    </location>
</feature>
<dbReference type="Proteomes" id="UP000516018">
    <property type="component" value="Chromosome"/>
</dbReference>
<evidence type="ECO:0000256" key="1">
    <source>
        <dbReference type="SAM" id="MobiDB-lite"/>
    </source>
</evidence>
<dbReference type="AlphaFoldDB" id="A0A7H0G0Y9"/>
<proteinExistence type="predicted"/>
<reference evidence="2 3" key="1">
    <citation type="submission" date="2020-08" db="EMBL/GenBank/DDBJ databases">
        <title>Lysobacter sp. II4 sp. nov., isolated from soil.</title>
        <authorList>
            <person name="Woo C.Y."/>
            <person name="Kim J."/>
        </authorList>
    </citation>
    <scope>NUCLEOTIDE SEQUENCE [LARGE SCALE GENOMIC DNA]</scope>
    <source>
        <strain evidence="2 3">II4</strain>
    </source>
</reference>
<name>A0A7H0G0Y9_9GAMM</name>
<gene>
    <name evidence="2" type="ORF">H8B22_07115</name>
</gene>
<evidence type="ECO:0000313" key="3">
    <source>
        <dbReference type="Proteomes" id="UP000516018"/>
    </source>
</evidence>
<organism evidence="2 3">
    <name type="scientific">Agrilutibacter terrestris</name>
    <dbReference type="NCBI Taxonomy" id="2865112"/>
    <lineage>
        <taxon>Bacteria</taxon>
        <taxon>Pseudomonadati</taxon>
        <taxon>Pseudomonadota</taxon>
        <taxon>Gammaproteobacteria</taxon>
        <taxon>Lysobacterales</taxon>
        <taxon>Lysobacteraceae</taxon>
        <taxon>Agrilutibacter</taxon>
    </lineage>
</organism>